<dbReference type="InterPro" id="IPR016208">
    <property type="entry name" value="Ald_Oxase/xanthine_DH-like"/>
</dbReference>
<feature type="non-terminal residue" evidence="2">
    <location>
        <position position="1"/>
    </location>
</feature>
<evidence type="ECO:0000256" key="1">
    <source>
        <dbReference type="SAM" id="MobiDB-lite"/>
    </source>
</evidence>
<feature type="non-terminal residue" evidence="2">
    <location>
        <position position="85"/>
    </location>
</feature>
<dbReference type="GO" id="GO:0016491">
    <property type="term" value="F:oxidoreductase activity"/>
    <property type="evidence" value="ECO:0007669"/>
    <property type="project" value="InterPro"/>
</dbReference>
<dbReference type="PANTHER" id="PTHR45444">
    <property type="entry name" value="XANTHINE DEHYDROGENASE"/>
    <property type="match status" value="1"/>
</dbReference>
<gene>
    <name evidence="2" type="primary">ORF66553</name>
</gene>
<dbReference type="EMBL" id="HACG01021641">
    <property type="protein sequence ID" value="CEK68506.1"/>
    <property type="molecule type" value="Transcribed_RNA"/>
</dbReference>
<dbReference type="AlphaFoldDB" id="A0A0B6ZKZ8"/>
<dbReference type="Gene3D" id="1.10.150.120">
    <property type="entry name" value="[2Fe-2S]-binding domain"/>
    <property type="match status" value="1"/>
</dbReference>
<dbReference type="GO" id="GO:0005506">
    <property type="term" value="F:iron ion binding"/>
    <property type="evidence" value="ECO:0007669"/>
    <property type="project" value="InterPro"/>
</dbReference>
<dbReference type="SUPFAM" id="SSF47741">
    <property type="entry name" value="CO dehydrogenase ISP C-domain like"/>
    <property type="match status" value="1"/>
</dbReference>
<protein>
    <submittedName>
        <fullName evidence="2">Uncharacterized protein</fullName>
    </submittedName>
</protein>
<name>A0A0B6ZKZ8_9EUPU</name>
<reference evidence="2" key="1">
    <citation type="submission" date="2014-12" db="EMBL/GenBank/DDBJ databases">
        <title>Insight into the proteome of Arion vulgaris.</title>
        <authorList>
            <person name="Aradska J."/>
            <person name="Bulat T."/>
            <person name="Smidak R."/>
            <person name="Sarate P."/>
            <person name="Gangsoo J."/>
            <person name="Sialana F."/>
            <person name="Bilban M."/>
            <person name="Lubec G."/>
        </authorList>
    </citation>
    <scope>NUCLEOTIDE SEQUENCE</scope>
    <source>
        <tissue evidence="2">Skin</tissue>
    </source>
</reference>
<dbReference type="InterPro" id="IPR036884">
    <property type="entry name" value="2Fe-2S-bd_dom_sf"/>
</dbReference>
<feature type="region of interest" description="Disordered" evidence="1">
    <location>
        <begin position="42"/>
        <end position="85"/>
    </location>
</feature>
<feature type="compositionally biased region" description="Polar residues" evidence="1">
    <location>
        <begin position="46"/>
        <end position="58"/>
    </location>
</feature>
<proteinExistence type="predicted"/>
<organism evidence="2">
    <name type="scientific">Arion vulgaris</name>
    <dbReference type="NCBI Taxonomy" id="1028688"/>
    <lineage>
        <taxon>Eukaryota</taxon>
        <taxon>Metazoa</taxon>
        <taxon>Spiralia</taxon>
        <taxon>Lophotrochozoa</taxon>
        <taxon>Mollusca</taxon>
        <taxon>Gastropoda</taxon>
        <taxon>Heterobranchia</taxon>
        <taxon>Euthyneura</taxon>
        <taxon>Panpulmonata</taxon>
        <taxon>Eupulmonata</taxon>
        <taxon>Stylommatophora</taxon>
        <taxon>Helicina</taxon>
        <taxon>Arionoidea</taxon>
        <taxon>Arionidae</taxon>
        <taxon>Arion</taxon>
    </lineage>
</organism>
<dbReference type="PANTHER" id="PTHR45444:SF3">
    <property type="entry name" value="XANTHINE DEHYDROGENASE"/>
    <property type="match status" value="1"/>
</dbReference>
<evidence type="ECO:0000313" key="2">
    <source>
        <dbReference type="EMBL" id="CEK68506.1"/>
    </source>
</evidence>
<accession>A0A0B6ZKZ8</accession>
<sequence length="85" mass="9285">ETFDGNLCRCTGYHPILEGFSVFTKTSCQMGELCCKNNSKDGHCAESTNGDSETSGQDVTPPLCDPSQEPIFPPELKLRSSQLQK</sequence>